<dbReference type="Gene3D" id="1.10.8.10">
    <property type="entry name" value="DNA helicase RuvA subunit, C-terminal domain"/>
    <property type="match status" value="1"/>
</dbReference>
<dbReference type="OrthoDB" id="10016665at2759"/>
<dbReference type="AlphaFoldDB" id="A0A1S3HUN9"/>
<dbReference type="InterPro" id="IPR009060">
    <property type="entry name" value="UBA-like_sf"/>
</dbReference>
<evidence type="ECO:0000259" key="2">
    <source>
        <dbReference type="PROSITE" id="PS50030"/>
    </source>
</evidence>
<dbReference type="GO" id="GO:0005829">
    <property type="term" value="C:cytosol"/>
    <property type="evidence" value="ECO:0007669"/>
    <property type="project" value="TreeGrafter"/>
</dbReference>
<feature type="compositionally biased region" description="Low complexity" evidence="1">
    <location>
        <begin position="252"/>
        <end position="273"/>
    </location>
</feature>
<protein>
    <submittedName>
        <fullName evidence="5">Ubiquitin-like protein 7</fullName>
    </submittedName>
</protein>
<dbReference type="InParanoid" id="A0A1S3HUN9"/>
<dbReference type="SUPFAM" id="SSF46934">
    <property type="entry name" value="UBA-like"/>
    <property type="match status" value="1"/>
</dbReference>
<dbReference type="PANTHER" id="PTHR10677:SF25">
    <property type="entry name" value="UBIQUITIN-LIKE PROTEIN 7"/>
    <property type="match status" value="1"/>
</dbReference>
<dbReference type="Pfam" id="PF00627">
    <property type="entry name" value="UBA"/>
    <property type="match status" value="1"/>
</dbReference>
<dbReference type="PANTHER" id="PTHR10677">
    <property type="entry name" value="UBIQUILIN"/>
    <property type="match status" value="1"/>
</dbReference>
<feature type="region of interest" description="Disordered" evidence="1">
    <location>
        <begin position="252"/>
        <end position="275"/>
    </location>
</feature>
<dbReference type="Pfam" id="PF00240">
    <property type="entry name" value="ubiquitin"/>
    <property type="match status" value="1"/>
</dbReference>
<dbReference type="Gene3D" id="3.10.20.90">
    <property type="entry name" value="Phosphatidylinositol 3-kinase Catalytic Subunit, Chain A, domain 1"/>
    <property type="match status" value="1"/>
</dbReference>
<dbReference type="SMART" id="SM00165">
    <property type="entry name" value="UBA"/>
    <property type="match status" value="1"/>
</dbReference>
<dbReference type="GO" id="GO:0006511">
    <property type="term" value="P:ubiquitin-dependent protein catabolic process"/>
    <property type="evidence" value="ECO:0007669"/>
    <property type="project" value="TreeGrafter"/>
</dbReference>
<evidence type="ECO:0000313" key="5">
    <source>
        <dbReference type="RefSeq" id="XP_013389261.1"/>
    </source>
</evidence>
<gene>
    <name evidence="5" type="primary">LOC106157981</name>
</gene>
<reference evidence="5" key="1">
    <citation type="journal article" date="2015" name="Nat. Commun.">
        <title>The Lingula genome provides insights into brachiopod evolution and the origin of phosphate biomineralization.</title>
        <authorList>
            <person name="Luo Y.J."/>
            <person name="Takeuchi T."/>
            <person name="Koyanagi R."/>
            <person name="Yamada L."/>
            <person name="Kanda M."/>
            <person name="Khalturina M."/>
            <person name="Fujie M."/>
            <person name="Yamasaki S.I."/>
            <person name="Endo K."/>
            <person name="Satoh N."/>
        </authorList>
    </citation>
    <scope>NUCLEOTIDE SEQUENCE</scope>
</reference>
<feature type="domain" description="UBA" evidence="2">
    <location>
        <begin position="304"/>
        <end position="348"/>
    </location>
</feature>
<proteinExistence type="predicted"/>
<evidence type="ECO:0000313" key="4">
    <source>
        <dbReference type="Proteomes" id="UP000085678"/>
    </source>
</evidence>
<accession>A0A1S3HUN9</accession>
<name>A0A1S3HUN9_LINAN</name>
<reference evidence="5" key="2">
    <citation type="submission" date="2025-08" db="UniProtKB">
        <authorList>
            <consortium name="RefSeq"/>
        </authorList>
    </citation>
    <scope>IDENTIFICATION</scope>
</reference>
<dbReference type="InterPro" id="IPR047878">
    <property type="entry name" value="UBL7_UBA"/>
</dbReference>
<dbReference type="GO" id="GO:0031593">
    <property type="term" value="F:polyubiquitin modification-dependent protein binding"/>
    <property type="evidence" value="ECO:0007669"/>
    <property type="project" value="TreeGrafter"/>
</dbReference>
<feature type="region of interest" description="Disordered" evidence="1">
    <location>
        <begin position="187"/>
        <end position="208"/>
    </location>
</feature>
<feature type="region of interest" description="Disordered" evidence="1">
    <location>
        <begin position="289"/>
        <end position="313"/>
    </location>
</feature>
<dbReference type="CDD" id="cd14326">
    <property type="entry name" value="UBA_UBL7"/>
    <property type="match status" value="1"/>
</dbReference>
<evidence type="ECO:0000259" key="3">
    <source>
        <dbReference type="PROSITE" id="PS50053"/>
    </source>
</evidence>
<dbReference type="CDD" id="cd17039">
    <property type="entry name" value="Ubl_ubiquitin_like"/>
    <property type="match status" value="1"/>
</dbReference>
<dbReference type="InterPro" id="IPR000626">
    <property type="entry name" value="Ubiquitin-like_dom"/>
</dbReference>
<dbReference type="KEGG" id="lak:106157981"/>
<dbReference type="InterPro" id="IPR015496">
    <property type="entry name" value="Ubiquilin"/>
</dbReference>
<evidence type="ECO:0000256" key="1">
    <source>
        <dbReference type="SAM" id="MobiDB-lite"/>
    </source>
</evidence>
<dbReference type="InterPro" id="IPR015940">
    <property type="entry name" value="UBA"/>
</dbReference>
<dbReference type="PROSITE" id="PS50030">
    <property type="entry name" value="UBA"/>
    <property type="match status" value="1"/>
</dbReference>
<feature type="compositionally biased region" description="Low complexity" evidence="1">
    <location>
        <begin position="187"/>
        <end position="205"/>
    </location>
</feature>
<feature type="domain" description="Ubiquitin-like" evidence="3">
    <location>
        <begin position="23"/>
        <end position="79"/>
    </location>
</feature>
<dbReference type="RefSeq" id="XP_013389261.1">
    <property type="nucleotide sequence ID" value="XM_013533807.1"/>
</dbReference>
<dbReference type="GeneID" id="106157981"/>
<dbReference type="Proteomes" id="UP000085678">
    <property type="component" value="Unplaced"/>
</dbReference>
<dbReference type="SUPFAM" id="SSF54236">
    <property type="entry name" value="Ubiquitin-like"/>
    <property type="match status" value="1"/>
</dbReference>
<dbReference type="PROSITE" id="PS50053">
    <property type="entry name" value="UBIQUITIN_2"/>
    <property type="match status" value="1"/>
</dbReference>
<dbReference type="STRING" id="7574.A0A1S3HUN9"/>
<sequence>MATTIVLCDRCTVGKTKRIKLDSINLSDNVGKLRIAASQKTNLPKEQIELIYCGRCLQDDETLESYGVKPGTTVHALKKTNIEDNEQPLEKMDKASIQQVVTALQAAIINPSHRAVLEQMLKNSETVDNIIAATPKLDKDPVAVAMIQDPELIAMLADPNMVHKVIEAHPSLAHAAMHVAAAVNEAGAKAGPSTPSRTQTRSTGTFSLDQMSDDEDLMEQVQPAAGGPAGAPLLGQSPGGITAAHLAAALAAAAGRSRPPDGSGPSTSGQGPPVITSDFFAQAMQQVAQSPNMTGPHVSGPQPPSQEQLQSQLQQLRDMGITDIAMATRALEATGGNIQAALELLFSDDIM</sequence>
<keyword evidence="4" id="KW-1185">Reference proteome</keyword>
<organism evidence="4 5">
    <name type="scientific">Lingula anatina</name>
    <name type="common">Brachiopod</name>
    <name type="synonym">Lingula unguis</name>
    <dbReference type="NCBI Taxonomy" id="7574"/>
    <lineage>
        <taxon>Eukaryota</taxon>
        <taxon>Metazoa</taxon>
        <taxon>Spiralia</taxon>
        <taxon>Lophotrochozoa</taxon>
        <taxon>Brachiopoda</taxon>
        <taxon>Linguliformea</taxon>
        <taxon>Lingulata</taxon>
        <taxon>Lingulida</taxon>
        <taxon>Linguloidea</taxon>
        <taxon>Lingulidae</taxon>
        <taxon>Lingula</taxon>
    </lineage>
</organism>
<dbReference type="InterPro" id="IPR029071">
    <property type="entry name" value="Ubiquitin-like_domsf"/>
</dbReference>
<dbReference type="SMART" id="SM00213">
    <property type="entry name" value="UBQ"/>
    <property type="match status" value="1"/>
</dbReference>